<protein>
    <submittedName>
        <fullName evidence="2">Pyridoxamine 5'-phosphate oxidase</fullName>
    </submittedName>
</protein>
<name>A0A512PF20_9CELL</name>
<dbReference type="SUPFAM" id="SSF50475">
    <property type="entry name" value="FMN-binding split barrel"/>
    <property type="match status" value="1"/>
</dbReference>
<keyword evidence="3" id="KW-1185">Reference proteome</keyword>
<evidence type="ECO:0000313" key="2">
    <source>
        <dbReference type="EMBL" id="GEP69804.1"/>
    </source>
</evidence>
<dbReference type="OrthoDB" id="5115613at2"/>
<organism evidence="2 3">
    <name type="scientific">Cellulomonas soli</name>
    <dbReference type="NCBI Taxonomy" id="931535"/>
    <lineage>
        <taxon>Bacteria</taxon>
        <taxon>Bacillati</taxon>
        <taxon>Actinomycetota</taxon>
        <taxon>Actinomycetes</taxon>
        <taxon>Micrococcales</taxon>
        <taxon>Cellulomonadaceae</taxon>
        <taxon>Cellulomonas</taxon>
    </lineage>
</organism>
<dbReference type="InterPro" id="IPR052019">
    <property type="entry name" value="F420H2_bilvrd_red/Heme_oxyg"/>
</dbReference>
<comment type="caution">
    <text evidence="2">The sequence shown here is derived from an EMBL/GenBank/DDBJ whole genome shotgun (WGS) entry which is preliminary data.</text>
</comment>
<dbReference type="GO" id="GO:0005829">
    <property type="term" value="C:cytosol"/>
    <property type="evidence" value="ECO:0007669"/>
    <property type="project" value="TreeGrafter"/>
</dbReference>
<sequence length="156" mass="16723">MNPRSRWAELRACDPAFADAVTAVFDSGTHKVLATTRADGSPRVSGTELVIGEEELLVGMMPRSLKARDVARDPRVAIHSPTLEPPADIAGWIGDAKMAGVLVPVDAPGHVPIVPGSVFYALVVTEVVLTRVGDPADHLVIDSWHPRRGRHTQRVG</sequence>
<evidence type="ECO:0000256" key="1">
    <source>
        <dbReference type="ARBA" id="ARBA00023002"/>
    </source>
</evidence>
<dbReference type="GO" id="GO:0070967">
    <property type="term" value="F:coenzyme F420 binding"/>
    <property type="evidence" value="ECO:0007669"/>
    <property type="project" value="TreeGrafter"/>
</dbReference>
<dbReference type="RefSeq" id="WP_146953547.1">
    <property type="nucleotide sequence ID" value="NZ_BAABBJ010000001.1"/>
</dbReference>
<dbReference type="EMBL" id="BKAL01000008">
    <property type="protein sequence ID" value="GEP69804.1"/>
    <property type="molecule type" value="Genomic_DNA"/>
</dbReference>
<dbReference type="AlphaFoldDB" id="A0A512PF20"/>
<dbReference type="InterPro" id="IPR012349">
    <property type="entry name" value="Split_barrel_FMN-bd"/>
</dbReference>
<proteinExistence type="predicted"/>
<evidence type="ECO:0000313" key="3">
    <source>
        <dbReference type="Proteomes" id="UP000321798"/>
    </source>
</evidence>
<dbReference type="GO" id="GO:0016627">
    <property type="term" value="F:oxidoreductase activity, acting on the CH-CH group of donors"/>
    <property type="evidence" value="ECO:0007669"/>
    <property type="project" value="TreeGrafter"/>
</dbReference>
<dbReference type="PANTHER" id="PTHR35176:SF6">
    <property type="entry name" value="HEME OXYGENASE HI_0854-RELATED"/>
    <property type="match status" value="1"/>
</dbReference>
<dbReference type="PANTHER" id="PTHR35176">
    <property type="entry name" value="HEME OXYGENASE HI_0854-RELATED"/>
    <property type="match status" value="1"/>
</dbReference>
<reference evidence="2 3" key="1">
    <citation type="submission" date="2019-07" db="EMBL/GenBank/DDBJ databases">
        <title>Whole genome shotgun sequence of Cellulomonas soli NBRC 109434.</title>
        <authorList>
            <person name="Hosoyama A."/>
            <person name="Uohara A."/>
            <person name="Ohji S."/>
            <person name="Ichikawa N."/>
        </authorList>
    </citation>
    <scope>NUCLEOTIDE SEQUENCE [LARGE SCALE GENOMIC DNA]</scope>
    <source>
        <strain evidence="2 3">NBRC 109434</strain>
    </source>
</reference>
<gene>
    <name evidence="2" type="ORF">CSO01_25190</name>
</gene>
<accession>A0A512PF20</accession>
<dbReference type="Proteomes" id="UP000321798">
    <property type="component" value="Unassembled WGS sequence"/>
</dbReference>
<keyword evidence="1" id="KW-0560">Oxidoreductase</keyword>
<dbReference type="Gene3D" id="2.30.110.10">
    <property type="entry name" value="Electron Transport, Fmn-binding Protein, Chain A"/>
    <property type="match status" value="1"/>
</dbReference>